<evidence type="ECO:0008006" key="3">
    <source>
        <dbReference type="Google" id="ProtNLM"/>
    </source>
</evidence>
<reference evidence="2" key="1">
    <citation type="submission" date="2016-11" db="EMBL/GenBank/DDBJ databases">
        <authorList>
            <person name="Varghese N."/>
            <person name="Submissions S."/>
        </authorList>
    </citation>
    <scope>NUCLEOTIDE SEQUENCE [LARGE SCALE GENOMIC DNA]</scope>
    <source>
        <strain evidence="2">DSM 21264</strain>
    </source>
</reference>
<dbReference type="RefSeq" id="WP_072961600.1">
    <property type="nucleotide sequence ID" value="NZ_FQUH01000018.1"/>
</dbReference>
<dbReference type="Proteomes" id="UP000184159">
    <property type="component" value="Unassembled WGS sequence"/>
</dbReference>
<dbReference type="EMBL" id="FQUH01000018">
    <property type="protein sequence ID" value="SHF82508.1"/>
    <property type="molecule type" value="Genomic_DNA"/>
</dbReference>
<dbReference type="AlphaFoldDB" id="A0A1M5ETC8"/>
<accession>A0A1M5ETC8</accession>
<evidence type="ECO:0000313" key="2">
    <source>
        <dbReference type="Proteomes" id="UP000184159"/>
    </source>
</evidence>
<evidence type="ECO:0000313" key="1">
    <source>
        <dbReference type="EMBL" id="SHF82508.1"/>
    </source>
</evidence>
<protein>
    <recommendedName>
        <fullName evidence="3">AAA ATPase domain-containing protein</fullName>
    </recommendedName>
</protein>
<gene>
    <name evidence="1" type="ORF">SAMN02745781_03244</name>
</gene>
<sequence length="879" mass="102186">MSKKQQKNHEEFRTEEMKFIREHFFSSLSDGKLLILQGPSGTGKTHLVDGCFSGRKQGMFIRHDIPCTTLYADFCVSLLKSILNQYIPLIERGRLTTEQLNVDHMLAEATYKYIEKIIDKLTMYVRSWGKDIRDALKHRKTIDVNKIFFSESNNIRFAEGVIKELSTALPFNIAISNAQNLNEKDLEYIFDFARNNTTHQCLFILEFTTNNFKDGIVNREFIAHLSEDYQISVRAITLAPLKWKYAYQIPQHISVDDLWAKNYYERNGFNLFDLTNLSHTDYQYLDSVFFEDITFGPSRIPGIDTQYSATKNKILSLNDHEKCMLVMLGVHGGFIRKYLLEYIFVNKIFHLKSEHIERILCSLQEKKLVVSTVENDTVMLSLIHDSLYPILDNCVELLRFQKISCSCWLNLYYQRSENGSQHRVVDESIIDASPLEIYLRVAYFSSLLGSTVSLNTACRELYQISRVTELQSDIISFYRRISKRVISSNLVVSGIKPRILYFLGAGALNFQAYDVVSMIIENMRQGTFGRIILQIFVDQRHEHFQASNHNLYKLLNLKDNTIIEDDIIFLKLIKVINDNGLAKNAELISKNRRDYIRLIEEARVQERKQAKILKKEGGRKKNHSVLPTVLKHASIGYGYQESLTYIDESIAALTENDFSSIEILQAKLIKAMQLTRVGQLNDALTIIREIKSNYPNNYIEVTNIWNLEAVILCYQYYQRGSSDQDSLLTARELFSDALRHSHDEFRKIVLASNIFIVDHFFGMNDLELMRYSRHKLEKLLENSHIKFRYLYVLGWYNLMKYYQRLGNQNKSDNYRYKIGAMSDHDSLLWKAAMGDIDPTGTEVEFLVSTPFMFAFLPNYGLSAPSFDNREEIISLSIWE</sequence>
<proteinExistence type="predicted"/>
<organism evidence="1 2">
    <name type="scientific">Vibrio gazogenes DSM 21264 = NBRC 103151</name>
    <dbReference type="NCBI Taxonomy" id="1123492"/>
    <lineage>
        <taxon>Bacteria</taxon>
        <taxon>Pseudomonadati</taxon>
        <taxon>Pseudomonadota</taxon>
        <taxon>Gammaproteobacteria</taxon>
        <taxon>Vibrionales</taxon>
        <taxon>Vibrionaceae</taxon>
        <taxon>Vibrio</taxon>
    </lineage>
</organism>
<keyword evidence="2" id="KW-1185">Reference proteome</keyword>
<name>A0A1M5ETC8_VIBGA</name>